<gene>
    <name evidence="2" type="ORF">ACJRO7_019858</name>
</gene>
<protein>
    <submittedName>
        <fullName evidence="2">Uncharacterized protein</fullName>
    </submittedName>
</protein>
<organism evidence="2 3">
    <name type="scientific">Eucalyptus globulus</name>
    <name type="common">Tasmanian blue gum</name>
    <dbReference type="NCBI Taxonomy" id="34317"/>
    <lineage>
        <taxon>Eukaryota</taxon>
        <taxon>Viridiplantae</taxon>
        <taxon>Streptophyta</taxon>
        <taxon>Embryophyta</taxon>
        <taxon>Tracheophyta</taxon>
        <taxon>Spermatophyta</taxon>
        <taxon>Magnoliopsida</taxon>
        <taxon>eudicotyledons</taxon>
        <taxon>Gunneridae</taxon>
        <taxon>Pentapetalae</taxon>
        <taxon>rosids</taxon>
        <taxon>malvids</taxon>
        <taxon>Myrtales</taxon>
        <taxon>Myrtaceae</taxon>
        <taxon>Myrtoideae</taxon>
        <taxon>Eucalypteae</taxon>
        <taxon>Eucalyptus</taxon>
    </lineage>
</organism>
<feature type="region of interest" description="Disordered" evidence="1">
    <location>
        <begin position="49"/>
        <end position="85"/>
    </location>
</feature>
<dbReference type="EMBL" id="JBJKBG010000005">
    <property type="protein sequence ID" value="KAL3738391.1"/>
    <property type="molecule type" value="Genomic_DNA"/>
</dbReference>
<proteinExistence type="predicted"/>
<dbReference type="AlphaFoldDB" id="A0ABD3KEQ2"/>
<feature type="compositionally biased region" description="Pro residues" evidence="1">
    <location>
        <begin position="54"/>
        <end position="85"/>
    </location>
</feature>
<sequence length="85" mass="9013">MQAQYQFPARPNRESSSSTTLAFHFASITSKPQMVPIDLRGLSVAAPPRILLDLPPPPPPPSPPPPPPPPPFPISPPPPLPSPTS</sequence>
<evidence type="ECO:0000313" key="3">
    <source>
        <dbReference type="Proteomes" id="UP001634007"/>
    </source>
</evidence>
<comment type="caution">
    <text evidence="2">The sequence shown here is derived from an EMBL/GenBank/DDBJ whole genome shotgun (WGS) entry which is preliminary data.</text>
</comment>
<evidence type="ECO:0000313" key="2">
    <source>
        <dbReference type="EMBL" id="KAL3738391.1"/>
    </source>
</evidence>
<dbReference type="Proteomes" id="UP001634007">
    <property type="component" value="Unassembled WGS sequence"/>
</dbReference>
<name>A0ABD3KEQ2_EUCGL</name>
<evidence type="ECO:0000256" key="1">
    <source>
        <dbReference type="SAM" id="MobiDB-lite"/>
    </source>
</evidence>
<reference evidence="2 3" key="1">
    <citation type="submission" date="2024-11" db="EMBL/GenBank/DDBJ databases">
        <title>Chromosome-level genome assembly of Eucalyptus globulus Labill. provides insights into its genome evolution.</title>
        <authorList>
            <person name="Li X."/>
        </authorList>
    </citation>
    <scope>NUCLEOTIDE SEQUENCE [LARGE SCALE GENOMIC DNA]</scope>
    <source>
        <strain evidence="2">CL2024</strain>
        <tissue evidence="2">Fresh tender leaves</tissue>
    </source>
</reference>
<accession>A0ABD3KEQ2</accession>
<keyword evidence="3" id="KW-1185">Reference proteome</keyword>
<feature type="region of interest" description="Disordered" evidence="1">
    <location>
        <begin position="1"/>
        <end position="20"/>
    </location>
</feature>